<protein>
    <submittedName>
        <fullName evidence="1">Uncharacterized protein</fullName>
    </submittedName>
</protein>
<keyword evidence="2" id="KW-1185">Reference proteome</keyword>
<evidence type="ECO:0000313" key="2">
    <source>
        <dbReference type="Proteomes" id="UP000250235"/>
    </source>
</evidence>
<accession>A0A2Z7CGA1</accession>
<proteinExistence type="predicted"/>
<gene>
    <name evidence="1" type="ORF">F511_21292</name>
</gene>
<dbReference type="Proteomes" id="UP000250235">
    <property type="component" value="Unassembled WGS sequence"/>
</dbReference>
<sequence>MLTQKLKPAEEPTNSLYEDTTTYYFFSNIDSGLQMGSNRKATHNESNATKITQIIGGERRLSTEYKSWRTVAIRGFGKRDKKYRQQPPVDTFSKEHQNDTVPTNLNGVAELHQLTTDISCETTKSCVSTYSNDVASHHSRICAPAASNNHSKRNYCQQITTRHAYVISTDSKSTS</sequence>
<dbReference type="EMBL" id="KQ995713">
    <property type="protein sequence ID" value="KZV46101.1"/>
    <property type="molecule type" value="Genomic_DNA"/>
</dbReference>
<reference evidence="1 2" key="1">
    <citation type="journal article" date="2015" name="Proc. Natl. Acad. Sci. U.S.A.">
        <title>The resurrection genome of Boea hygrometrica: A blueprint for survival of dehydration.</title>
        <authorList>
            <person name="Xiao L."/>
            <person name="Yang G."/>
            <person name="Zhang L."/>
            <person name="Yang X."/>
            <person name="Zhao S."/>
            <person name="Ji Z."/>
            <person name="Zhou Q."/>
            <person name="Hu M."/>
            <person name="Wang Y."/>
            <person name="Chen M."/>
            <person name="Xu Y."/>
            <person name="Jin H."/>
            <person name="Xiao X."/>
            <person name="Hu G."/>
            <person name="Bao F."/>
            <person name="Hu Y."/>
            <person name="Wan P."/>
            <person name="Li L."/>
            <person name="Deng X."/>
            <person name="Kuang T."/>
            <person name="Xiang C."/>
            <person name="Zhu J.K."/>
            <person name="Oliver M.J."/>
            <person name="He Y."/>
        </authorList>
    </citation>
    <scope>NUCLEOTIDE SEQUENCE [LARGE SCALE GENOMIC DNA]</scope>
    <source>
        <strain evidence="2">cv. XS01</strain>
    </source>
</reference>
<evidence type="ECO:0000313" key="1">
    <source>
        <dbReference type="EMBL" id="KZV46101.1"/>
    </source>
</evidence>
<dbReference type="AlphaFoldDB" id="A0A2Z7CGA1"/>
<name>A0A2Z7CGA1_9LAMI</name>
<organism evidence="1 2">
    <name type="scientific">Dorcoceras hygrometricum</name>
    <dbReference type="NCBI Taxonomy" id="472368"/>
    <lineage>
        <taxon>Eukaryota</taxon>
        <taxon>Viridiplantae</taxon>
        <taxon>Streptophyta</taxon>
        <taxon>Embryophyta</taxon>
        <taxon>Tracheophyta</taxon>
        <taxon>Spermatophyta</taxon>
        <taxon>Magnoliopsida</taxon>
        <taxon>eudicotyledons</taxon>
        <taxon>Gunneridae</taxon>
        <taxon>Pentapetalae</taxon>
        <taxon>asterids</taxon>
        <taxon>lamiids</taxon>
        <taxon>Lamiales</taxon>
        <taxon>Gesneriaceae</taxon>
        <taxon>Didymocarpoideae</taxon>
        <taxon>Trichosporeae</taxon>
        <taxon>Loxocarpinae</taxon>
        <taxon>Dorcoceras</taxon>
    </lineage>
</organism>